<gene>
    <name evidence="2" type="ORF">DPX16_20690</name>
</gene>
<name>A0A3N0YMS5_ANAGA</name>
<evidence type="ECO:0000256" key="1">
    <source>
        <dbReference type="SAM" id="MobiDB-lite"/>
    </source>
</evidence>
<protein>
    <submittedName>
        <fullName evidence="2">Uncharacterized protein</fullName>
    </submittedName>
</protein>
<evidence type="ECO:0000313" key="3">
    <source>
        <dbReference type="Proteomes" id="UP000281406"/>
    </source>
</evidence>
<accession>A0A3N0YMS5</accession>
<feature type="region of interest" description="Disordered" evidence="1">
    <location>
        <begin position="110"/>
        <end position="130"/>
    </location>
</feature>
<reference evidence="2 3" key="1">
    <citation type="submission" date="2018-10" db="EMBL/GenBank/DDBJ databases">
        <title>Genome assembly for a Yunnan-Guizhou Plateau 3E fish, Anabarilius grahami (Regan), and its evolutionary and genetic applications.</title>
        <authorList>
            <person name="Jiang W."/>
        </authorList>
    </citation>
    <scope>NUCLEOTIDE SEQUENCE [LARGE SCALE GENOMIC DNA]</scope>
    <source>
        <strain evidence="2">AG-KIZ</strain>
        <tissue evidence="2">Muscle</tissue>
    </source>
</reference>
<dbReference type="AlphaFoldDB" id="A0A3N0YMS5"/>
<organism evidence="2 3">
    <name type="scientific">Anabarilius grahami</name>
    <name type="common">Kanglang fish</name>
    <name type="synonym">Barilius grahami</name>
    <dbReference type="NCBI Taxonomy" id="495550"/>
    <lineage>
        <taxon>Eukaryota</taxon>
        <taxon>Metazoa</taxon>
        <taxon>Chordata</taxon>
        <taxon>Craniata</taxon>
        <taxon>Vertebrata</taxon>
        <taxon>Euteleostomi</taxon>
        <taxon>Actinopterygii</taxon>
        <taxon>Neopterygii</taxon>
        <taxon>Teleostei</taxon>
        <taxon>Ostariophysi</taxon>
        <taxon>Cypriniformes</taxon>
        <taxon>Xenocyprididae</taxon>
        <taxon>Xenocypridinae</taxon>
        <taxon>Xenocypridinae incertae sedis</taxon>
        <taxon>Anabarilius</taxon>
    </lineage>
</organism>
<proteinExistence type="predicted"/>
<dbReference type="EMBL" id="RJVU01036174">
    <property type="protein sequence ID" value="ROL47038.1"/>
    <property type="molecule type" value="Genomic_DNA"/>
</dbReference>
<keyword evidence="3" id="KW-1185">Reference proteome</keyword>
<sequence length="266" mass="28904">MVKKDDRKFTQPKAVVQKKGEDSYLLDDGKVWNASRLAELPESSGSVTPAEVVGGKGLASLSPIFKLVNEAIKLLLGVTSPWLCLQPRRALSRLDPSTWLLRLHSSSSPRLQHRPSSIRPHGLPRTVGSPWVGHRQASTVDLRAVRCSPALHPFGLGKLRPPSGSTSALGRTSSSSALRITTSASERCRCSSVVAAQSARWAPPPQALSPSVIPPRIHHHLLPPSTPPWAIAMAELWVNSTWPLLPLPPWMLPPSTPPWSSSSKFR</sequence>
<dbReference type="Proteomes" id="UP000281406">
    <property type="component" value="Unassembled WGS sequence"/>
</dbReference>
<comment type="caution">
    <text evidence="2">The sequence shown here is derived from an EMBL/GenBank/DDBJ whole genome shotgun (WGS) entry which is preliminary data.</text>
</comment>
<evidence type="ECO:0000313" key="2">
    <source>
        <dbReference type="EMBL" id="ROL47038.1"/>
    </source>
</evidence>